<keyword evidence="4" id="KW-1185">Reference proteome</keyword>
<organism evidence="2 3">
    <name type="scientific">Prunus dulcis</name>
    <name type="common">Almond</name>
    <name type="synonym">Amygdalus dulcis</name>
    <dbReference type="NCBI Taxonomy" id="3755"/>
    <lineage>
        <taxon>Eukaryota</taxon>
        <taxon>Viridiplantae</taxon>
        <taxon>Streptophyta</taxon>
        <taxon>Embryophyta</taxon>
        <taxon>Tracheophyta</taxon>
        <taxon>Spermatophyta</taxon>
        <taxon>Magnoliopsida</taxon>
        <taxon>eudicotyledons</taxon>
        <taxon>Gunneridae</taxon>
        <taxon>Pentapetalae</taxon>
        <taxon>rosids</taxon>
        <taxon>fabids</taxon>
        <taxon>Rosales</taxon>
        <taxon>Rosaceae</taxon>
        <taxon>Amygdaloideae</taxon>
        <taxon>Amygdaleae</taxon>
        <taxon>Prunus</taxon>
    </lineage>
</organism>
<dbReference type="Gramene" id="VVA15727">
    <property type="protein sequence ID" value="VVA15727"/>
    <property type="gene ID" value="Prudul26B008937"/>
</dbReference>
<dbReference type="Proteomes" id="UP000327085">
    <property type="component" value="Chromosome 8"/>
</dbReference>
<evidence type="ECO:0000313" key="3">
    <source>
        <dbReference type="Proteomes" id="UP000327085"/>
    </source>
</evidence>
<dbReference type="EMBL" id="JAJFAZ020000008">
    <property type="protein sequence ID" value="KAI5315140.1"/>
    <property type="molecule type" value="Genomic_DNA"/>
</dbReference>
<reference evidence="2" key="1">
    <citation type="submission" date="2019-07" db="EMBL/GenBank/DDBJ databases">
        <authorList>
            <person name="Alioto T."/>
            <person name="Alioto T."/>
            <person name="Gomez Garrido J."/>
        </authorList>
    </citation>
    <scope>NUCLEOTIDE SEQUENCE</scope>
</reference>
<sequence>MGLIKRVLFRHGRARMNQKSNLITSNALMEAIAKVNGDHQEGTNVLSHQTQEDGIVRMKILVRRQDLKQVLELMNGGINSQASVVRPSSSLCVEQRLSLLRKKHLLRASLAAKHSRQGSWCPALQSIPEEI</sequence>
<evidence type="ECO:0000313" key="4">
    <source>
        <dbReference type="Proteomes" id="UP001054821"/>
    </source>
</evidence>
<reference evidence="1 4" key="3">
    <citation type="journal article" date="2022" name="G3 (Bethesda)">
        <title>Whole-genome sequence and methylome profiling of the almond [Prunus dulcis (Mill.) D.A. Webb] cultivar 'Nonpareil'.</title>
        <authorList>
            <person name="D'Amico-Willman K.M."/>
            <person name="Ouma W.Z."/>
            <person name="Meulia T."/>
            <person name="Sideli G.M."/>
            <person name="Gradziel T.M."/>
            <person name="Fresnedo-Ramirez J."/>
        </authorList>
    </citation>
    <scope>NUCLEOTIDE SEQUENCE [LARGE SCALE GENOMIC DNA]</scope>
    <source>
        <strain evidence="1">Clone GOH B32 T37-40</strain>
    </source>
</reference>
<dbReference type="OMA" id="CWTPVLQ"/>
<dbReference type="AlphaFoldDB" id="A0A5E4EJ61"/>
<dbReference type="EMBL" id="CABIKO010000015">
    <property type="protein sequence ID" value="VVA15727.1"/>
    <property type="molecule type" value="Genomic_DNA"/>
</dbReference>
<reference evidence="3" key="2">
    <citation type="journal article" date="2020" name="Plant J.">
        <title>Transposons played a major role in the diversification between the closely related almond and peach genomes: results from the almond genome sequence.</title>
        <authorList>
            <person name="Alioto T."/>
            <person name="Alexiou K.G."/>
            <person name="Bardil A."/>
            <person name="Barteri F."/>
            <person name="Castanera R."/>
            <person name="Cruz F."/>
            <person name="Dhingra A."/>
            <person name="Duval H."/>
            <person name="Fernandez I Marti A."/>
            <person name="Frias L."/>
            <person name="Galan B."/>
            <person name="Garcia J.L."/>
            <person name="Howad W."/>
            <person name="Gomez-Garrido J."/>
            <person name="Gut M."/>
            <person name="Julca I."/>
            <person name="Morata J."/>
            <person name="Puigdomenech P."/>
            <person name="Ribeca P."/>
            <person name="Rubio Cabetas M.J."/>
            <person name="Vlasova A."/>
            <person name="Wirthensohn M."/>
            <person name="Garcia-Mas J."/>
            <person name="Gabaldon T."/>
            <person name="Casacuberta J.M."/>
            <person name="Arus P."/>
        </authorList>
    </citation>
    <scope>NUCLEOTIDE SEQUENCE [LARGE SCALE GENOMIC DNA]</scope>
    <source>
        <strain evidence="3">cv. Texas</strain>
    </source>
</reference>
<name>A0A5E4EJ61_PRUDU</name>
<evidence type="ECO:0000313" key="1">
    <source>
        <dbReference type="EMBL" id="KAI5315140.1"/>
    </source>
</evidence>
<accession>A0A5E4EJ61</accession>
<evidence type="ECO:0000313" key="2">
    <source>
        <dbReference type="EMBL" id="VVA15727.1"/>
    </source>
</evidence>
<proteinExistence type="predicted"/>
<gene>
    <name evidence="2" type="ORF">ALMOND_2B008937</name>
    <name evidence="1" type="ORF">L3X38_044316</name>
</gene>
<dbReference type="Proteomes" id="UP001054821">
    <property type="component" value="Chromosome 8"/>
</dbReference>
<protein>
    <submittedName>
        <fullName evidence="2">PREDICTED: POPTR_0004s18500g</fullName>
    </submittedName>
</protein>
<dbReference type="InParanoid" id="A0A5E4EJ61"/>